<keyword evidence="6" id="KW-0808">Transferase</keyword>
<reference evidence="6 7" key="1">
    <citation type="submission" date="2018-09" db="EMBL/GenBank/DDBJ databases">
        <title>A clostridial neurotoxin that targets Anopheles mosquitoes.</title>
        <authorList>
            <person name="Contreras E."/>
            <person name="Masuyer G."/>
            <person name="Qureshi N."/>
            <person name="Chawla S."/>
            <person name="Lim H.L."/>
            <person name="Chen J."/>
            <person name="Stenmark P."/>
            <person name="Gill S."/>
        </authorList>
    </citation>
    <scope>NUCLEOTIDE SEQUENCE [LARGE SCALE GENOMIC DNA]</scope>
    <source>
        <strain evidence="6 7">Cbm</strain>
    </source>
</reference>
<evidence type="ECO:0000313" key="6">
    <source>
        <dbReference type="EMBL" id="QEZ69143.1"/>
    </source>
</evidence>
<keyword evidence="3 5" id="KW-1133">Transmembrane helix</keyword>
<dbReference type="GO" id="GO:0032259">
    <property type="term" value="P:methylation"/>
    <property type="evidence" value="ECO:0007669"/>
    <property type="project" value="UniProtKB-KW"/>
</dbReference>
<dbReference type="EMBL" id="CP032452">
    <property type="protein sequence ID" value="QEZ69143.1"/>
    <property type="molecule type" value="Genomic_DNA"/>
</dbReference>
<keyword evidence="2 5" id="KW-0812">Transmembrane</keyword>
<sequence>MKNNNKSKRNLFTVPIILTVFMWIILFIPAGSIKFWEAWIFWSGFSTITFFITFYFMKKNPEFLARRAKVKQTKESIKTPLILKVYYLGFILPGIDFRFHWSNVELWIVISSNIIVFASYIFIFYVFKKNSYASTVIQVENEQNVISSGPYALVRHPMYLGMVIMSLFMPIALGSYISIIPMIFIIPITIIRIKNEEEMLLKNLNGYKTYCSKIKYRLIPFIW</sequence>
<dbReference type="InterPro" id="IPR007269">
    <property type="entry name" value="ICMT_MeTrfase"/>
</dbReference>
<evidence type="ECO:0000256" key="4">
    <source>
        <dbReference type="ARBA" id="ARBA00023136"/>
    </source>
</evidence>
<feature type="transmembrane region" description="Helical" evidence="5">
    <location>
        <begin position="77"/>
        <end position="95"/>
    </location>
</feature>
<keyword evidence="4 5" id="KW-0472">Membrane</keyword>
<protein>
    <submittedName>
        <fullName evidence="6">Isoprenylcysteine carboxylmethyltransferase family protein</fullName>
    </submittedName>
</protein>
<gene>
    <name evidence="6" type="ORF">D4A35_09440</name>
</gene>
<dbReference type="Gene3D" id="1.20.120.1630">
    <property type="match status" value="1"/>
</dbReference>
<keyword evidence="6" id="KW-0489">Methyltransferase</keyword>
<feature type="transmembrane region" description="Helical" evidence="5">
    <location>
        <begin position="12"/>
        <end position="33"/>
    </location>
</feature>
<organism evidence="6 7">
    <name type="scientific">Paraclostridium bifermentans</name>
    <name type="common">Clostridium bifermentans</name>
    <dbReference type="NCBI Taxonomy" id="1490"/>
    <lineage>
        <taxon>Bacteria</taxon>
        <taxon>Bacillati</taxon>
        <taxon>Bacillota</taxon>
        <taxon>Clostridia</taxon>
        <taxon>Peptostreptococcales</taxon>
        <taxon>Peptostreptococcaceae</taxon>
        <taxon>Paraclostridium</taxon>
    </lineage>
</organism>
<feature type="transmembrane region" description="Helical" evidence="5">
    <location>
        <begin position="107"/>
        <end position="127"/>
    </location>
</feature>
<accession>A0A5P3XFP4</accession>
<evidence type="ECO:0000256" key="2">
    <source>
        <dbReference type="ARBA" id="ARBA00022692"/>
    </source>
</evidence>
<dbReference type="RefSeq" id="WP_150886751.1">
    <property type="nucleotide sequence ID" value="NZ_CP032452.1"/>
</dbReference>
<dbReference type="InterPro" id="IPR052527">
    <property type="entry name" value="Metal_cation-efflux_comp"/>
</dbReference>
<evidence type="ECO:0000256" key="5">
    <source>
        <dbReference type="SAM" id="Phobius"/>
    </source>
</evidence>
<dbReference type="PANTHER" id="PTHR43847:SF1">
    <property type="entry name" value="BLL3993 PROTEIN"/>
    <property type="match status" value="1"/>
</dbReference>
<dbReference type="Pfam" id="PF04140">
    <property type="entry name" value="ICMT"/>
    <property type="match status" value="1"/>
</dbReference>
<evidence type="ECO:0000256" key="1">
    <source>
        <dbReference type="ARBA" id="ARBA00004141"/>
    </source>
</evidence>
<dbReference type="PANTHER" id="PTHR43847">
    <property type="entry name" value="BLL3993 PROTEIN"/>
    <property type="match status" value="1"/>
</dbReference>
<feature type="transmembrane region" description="Helical" evidence="5">
    <location>
        <begin position="39"/>
        <end position="57"/>
    </location>
</feature>
<dbReference type="Proteomes" id="UP000326961">
    <property type="component" value="Chromosome"/>
</dbReference>
<dbReference type="GO" id="GO:0004671">
    <property type="term" value="F:protein C-terminal S-isoprenylcysteine carboxyl O-methyltransferase activity"/>
    <property type="evidence" value="ECO:0007669"/>
    <property type="project" value="InterPro"/>
</dbReference>
<comment type="subcellular location">
    <subcellularLocation>
        <location evidence="1">Membrane</location>
        <topology evidence="1">Multi-pass membrane protein</topology>
    </subcellularLocation>
</comment>
<evidence type="ECO:0000313" key="7">
    <source>
        <dbReference type="Proteomes" id="UP000326961"/>
    </source>
</evidence>
<evidence type="ECO:0000256" key="3">
    <source>
        <dbReference type="ARBA" id="ARBA00022989"/>
    </source>
</evidence>
<dbReference type="GO" id="GO:0016020">
    <property type="term" value="C:membrane"/>
    <property type="evidence" value="ECO:0007669"/>
    <property type="project" value="UniProtKB-SubCell"/>
</dbReference>
<name>A0A5P3XFP4_PARBF</name>
<feature type="transmembrane region" description="Helical" evidence="5">
    <location>
        <begin position="159"/>
        <end position="186"/>
    </location>
</feature>
<dbReference type="AlphaFoldDB" id="A0A5P3XFP4"/>
<proteinExistence type="predicted"/>